<dbReference type="InterPro" id="IPR059027">
    <property type="entry name" value="DD_DDX21-DDX50"/>
</dbReference>
<dbReference type="EMBL" id="UZAU01000253">
    <property type="status" value="NOT_ANNOTATED_CDS"/>
    <property type="molecule type" value="Genomic_DNA"/>
</dbReference>
<evidence type="ECO:0000259" key="1">
    <source>
        <dbReference type="Pfam" id="PF26142"/>
    </source>
</evidence>
<dbReference type="EnsemblPlants" id="evm.model.03.401">
    <property type="protein sequence ID" value="cds.evm.model.03.401"/>
    <property type="gene ID" value="evm.TU.03.401"/>
</dbReference>
<feature type="domain" description="DDX21/DDX50 dimerisation" evidence="1">
    <location>
        <begin position="18"/>
        <end position="69"/>
    </location>
</feature>
<dbReference type="InterPro" id="IPR038765">
    <property type="entry name" value="Papain-like_cys_pep_sf"/>
</dbReference>
<sequence length="179" mass="19821">MTLVATNVAARGLDINDPADVAKPAGVEAAEIINQISDSVISAFKAAAEDLLNTFGLSAVELLSKALAKAAGYSEIKSRSLLTSMENCVTPSLFRYLRTNNTKSKEVMRKTIKCPRQPLGSLQQCGFYVLRMMKDFVINEDSMRWLTSNCGGKTSYTKDEINEVRDEWAQYITEFMKST</sequence>
<dbReference type="AlphaFoldDB" id="A0A803P8X4"/>
<dbReference type="Gene3D" id="1.10.418.20">
    <property type="match status" value="1"/>
</dbReference>
<protein>
    <recommendedName>
        <fullName evidence="1">DDX21/DDX50 dimerisation domain-containing protein</fullName>
    </recommendedName>
</protein>
<dbReference type="Gramene" id="evm.model.03.401">
    <property type="protein sequence ID" value="cds.evm.model.03.401"/>
    <property type="gene ID" value="evm.TU.03.401"/>
</dbReference>
<dbReference type="Proteomes" id="UP000596661">
    <property type="component" value="Chromosome 3"/>
</dbReference>
<evidence type="ECO:0000313" key="2">
    <source>
        <dbReference type="EnsemblPlants" id="cds.evm.model.03.401"/>
    </source>
</evidence>
<dbReference type="SUPFAM" id="SSF54001">
    <property type="entry name" value="Cysteine proteinases"/>
    <property type="match status" value="1"/>
</dbReference>
<organism evidence="2 3">
    <name type="scientific">Cannabis sativa</name>
    <name type="common">Hemp</name>
    <name type="synonym">Marijuana</name>
    <dbReference type="NCBI Taxonomy" id="3483"/>
    <lineage>
        <taxon>Eukaryota</taxon>
        <taxon>Viridiplantae</taxon>
        <taxon>Streptophyta</taxon>
        <taxon>Embryophyta</taxon>
        <taxon>Tracheophyta</taxon>
        <taxon>Spermatophyta</taxon>
        <taxon>Magnoliopsida</taxon>
        <taxon>eudicotyledons</taxon>
        <taxon>Gunneridae</taxon>
        <taxon>Pentapetalae</taxon>
        <taxon>rosids</taxon>
        <taxon>fabids</taxon>
        <taxon>Rosales</taxon>
        <taxon>Cannabaceae</taxon>
        <taxon>Cannabis</taxon>
    </lineage>
</organism>
<proteinExistence type="predicted"/>
<dbReference type="Pfam" id="PF26142">
    <property type="entry name" value="DD_DDX21-DDX50"/>
    <property type="match status" value="1"/>
</dbReference>
<name>A0A803P8X4_CANSA</name>
<keyword evidence="3" id="KW-1185">Reference proteome</keyword>
<reference evidence="2" key="2">
    <citation type="submission" date="2021-03" db="UniProtKB">
        <authorList>
            <consortium name="EnsemblPlants"/>
        </authorList>
    </citation>
    <scope>IDENTIFICATION</scope>
</reference>
<evidence type="ECO:0000313" key="3">
    <source>
        <dbReference type="Proteomes" id="UP000596661"/>
    </source>
</evidence>
<accession>A0A803P8X4</accession>
<reference evidence="2" key="1">
    <citation type="submission" date="2018-11" db="EMBL/GenBank/DDBJ databases">
        <authorList>
            <person name="Grassa J C."/>
        </authorList>
    </citation>
    <scope>NUCLEOTIDE SEQUENCE [LARGE SCALE GENOMIC DNA]</scope>
</reference>